<feature type="compositionally biased region" description="Basic residues" evidence="1">
    <location>
        <begin position="38"/>
        <end position="50"/>
    </location>
</feature>
<dbReference type="eggNOG" id="COG3209">
    <property type="taxonomic scope" value="Bacteria"/>
</dbReference>
<dbReference type="STRING" id="324602.Caur_3215"/>
<dbReference type="PATRIC" id="fig|324602.8.peg.3631"/>
<protein>
    <recommendedName>
        <fullName evidence="4">RHS repeat-associated core domain-containing protein</fullName>
    </recommendedName>
</protein>
<reference evidence="3" key="1">
    <citation type="journal article" date="2011" name="BMC Genomics">
        <title>Complete genome sequence of the filamentous anoxygenic phototrophic bacterium Chloroflexus aurantiacus.</title>
        <authorList>
            <person name="Tang K.H."/>
            <person name="Barry K."/>
            <person name="Chertkov O."/>
            <person name="Dalin E."/>
            <person name="Han C.S."/>
            <person name="Hauser L.J."/>
            <person name="Honchak B.M."/>
            <person name="Karbach L.E."/>
            <person name="Land M.L."/>
            <person name="Lapidus A."/>
            <person name="Larimer F.W."/>
            <person name="Mikhailova N."/>
            <person name="Pitluck S."/>
            <person name="Pierson B.K."/>
            <person name="Blankenship R.E."/>
        </authorList>
    </citation>
    <scope>NUCLEOTIDE SEQUENCE [LARGE SCALE GENOMIC DNA]</scope>
    <source>
        <strain evidence="3">ATCC 29366 / DSM 635 / J-10-fl</strain>
    </source>
</reference>
<dbReference type="HOGENOM" id="CLU_070273_0_0_0"/>
<dbReference type="AlphaFoldDB" id="A9WIB4"/>
<gene>
    <name evidence="2" type="ordered locus">Caur_3215</name>
</gene>
<evidence type="ECO:0000313" key="2">
    <source>
        <dbReference type="EMBL" id="ABY36406.1"/>
    </source>
</evidence>
<organism evidence="2 3">
    <name type="scientific">Chloroflexus aurantiacus (strain ATCC 29366 / DSM 635 / J-10-fl)</name>
    <dbReference type="NCBI Taxonomy" id="324602"/>
    <lineage>
        <taxon>Bacteria</taxon>
        <taxon>Bacillati</taxon>
        <taxon>Chloroflexota</taxon>
        <taxon>Chloroflexia</taxon>
        <taxon>Chloroflexales</taxon>
        <taxon>Chloroflexineae</taxon>
        <taxon>Chloroflexaceae</taxon>
        <taxon>Chloroflexus</taxon>
    </lineage>
</organism>
<evidence type="ECO:0000313" key="3">
    <source>
        <dbReference type="Proteomes" id="UP000002008"/>
    </source>
</evidence>
<dbReference type="PANTHER" id="PTHR37465:SF1">
    <property type="entry name" value="BACTERIAL TOXIN 44 DOMAIN-CONTAINING PROTEIN"/>
    <property type="match status" value="1"/>
</dbReference>
<dbReference type="Gene3D" id="2.180.10.10">
    <property type="entry name" value="RHS repeat-associated core"/>
    <property type="match status" value="1"/>
</dbReference>
<sequence>MLTHASYVHAQRRNATQGGDISLRRAGQSDEQNWGGSRHPRRQRKRRRHVPDHPPEARCAAGVSVRLRSPAFTDTGQHLDARGLLEYHARYDDPASGQFITPDSSVVGAGPLTVWPSDATAQGMGRSAGSGPVNPQDLNRSADALNHPLTYTDPTGHWVETAWDLANLVLSAAAVWQHPSDPWNWAALAADTASTVLPVVPGGGGALIRAAAHADEAAGAAQAAARGGGVVAAGCTASRATAQECQRCHKAAKWLQKGST</sequence>
<evidence type="ECO:0008006" key="4">
    <source>
        <dbReference type="Google" id="ProtNLM"/>
    </source>
</evidence>
<keyword evidence="3" id="KW-1185">Reference proteome</keyword>
<dbReference type="EMBL" id="CP000909">
    <property type="protein sequence ID" value="ABY36406.1"/>
    <property type="molecule type" value="Genomic_DNA"/>
</dbReference>
<dbReference type="EnsemblBacteria" id="ABY36406">
    <property type="protein sequence ID" value="ABY36406"/>
    <property type="gene ID" value="Caur_3215"/>
</dbReference>
<evidence type="ECO:0000256" key="1">
    <source>
        <dbReference type="SAM" id="MobiDB-lite"/>
    </source>
</evidence>
<dbReference type="PANTHER" id="PTHR37465">
    <property type="match status" value="1"/>
</dbReference>
<accession>A9WIB4</accession>
<dbReference type="KEGG" id="cau:Caur_3215"/>
<feature type="region of interest" description="Disordered" evidence="1">
    <location>
        <begin position="1"/>
        <end position="60"/>
    </location>
</feature>
<name>A9WIB4_CHLAA</name>
<dbReference type="InParanoid" id="A9WIB4"/>
<dbReference type="Proteomes" id="UP000002008">
    <property type="component" value="Chromosome"/>
</dbReference>
<proteinExistence type="predicted"/>